<feature type="signal peptide" evidence="1">
    <location>
        <begin position="1"/>
        <end position="20"/>
    </location>
</feature>
<sequence>MKKLIMILMAIMLLATLVNADEMDLFYNFMQTQGITGQTADEIFESMPTEEQIVVLSILCAREDDDLDSLPPLFTQYEEIVSQNPSAVNLVSKLKGELSRAANRNDEYHTGAKWYNEGDKVHIRFDRGRRVDYIEVRCSDNNRDSRLKLVVDGYTMGTKGIFGYNTDTIKFDVNRTVNTDLFLVVREAPAYIYNIYVKYDDYYNNNNTPSYDYEYGFDFLKSIRVNGNTEYIDINKTISEFKLKVIEGDVYITRITMNTNGRDYQLDVNRTYYAGDYYTHELYRAMYVNYLRVEWNTYNYRTDVSIFVKNESSYNPNPTPGYEPIPTYINVSHTQVSSSYQANSTYSGYQKVSNSSALGQKVAEELRDDLRNGTISSKDREALRALTRGNFVIRKVSSNRFRVIWW</sequence>
<dbReference type="EMBL" id="PKTG01000013">
    <property type="protein sequence ID" value="PLX19956.1"/>
    <property type="molecule type" value="Genomic_DNA"/>
</dbReference>
<organism evidence="2 3">
    <name type="scientific">Muiribacterium halophilum</name>
    <dbReference type="NCBI Taxonomy" id="2053465"/>
    <lineage>
        <taxon>Bacteria</taxon>
        <taxon>Candidatus Muiribacteriota</taxon>
        <taxon>Candidatus Muiribacteriia</taxon>
        <taxon>Candidatus Muiribacteriales</taxon>
        <taxon>Candidatus Muiribacteriaceae</taxon>
        <taxon>Candidatus Muiribacterium</taxon>
    </lineage>
</organism>
<protein>
    <submittedName>
        <fullName evidence="2">Uncharacterized protein</fullName>
    </submittedName>
</protein>
<gene>
    <name evidence="2" type="ORF">C0601_00625</name>
</gene>
<dbReference type="AlphaFoldDB" id="A0A2N5ZMR0"/>
<evidence type="ECO:0000313" key="3">
    <source>
        <dbReference type="Proteomes" id="UP000234857"/>
    </source>
</evidence>
<reference evidence="2 3" key="1">
    <citation type="submission" date="2017-11" db="EMBL/GenBank/DDBJ databases">
        <title>Genome-resolved metagenomics identifies genetic mobility, metabolic interactions, and unexpected diversity in perchlorate-reducing communities.</title>
        <authorList>
            <person name="Barnum T.P."/>
            <person name="Figueroa I.A."/>
            <person name="Carlstrom C.I."/>
            <person name="Lucas L.N."/>
            <person name="Engelbrektson A.L."/>
            <person name="Coates J.D."/>
        </authorList>
    </citation>
    <scope>NUCLEOTIDE SEQUENCE [LARGE SCALE GENOMIC DNA]</scope>
    <source>
        <strain evidence="2">BM706</strain>
    </source>
</reference>
<evidence type="ECO:0000256" key="1">
    <source>
        <dbReference type="SAM" id="SignalP"/>
    </source>
</evidence>
<feature type="chain" id="PRO_5014944198" evidence="1">
    <location>
        <begin position="21"/>
        <end position="406"/>
    </location>
</feature>
<dbReference type="Proteomes" id="UP000234857">
    <property type="component" value="Unassembled WGS sequence"/>
</dbReference>
<comment type="caution">
    <text evidence="2">The sequence shown here is derived from an EMBL/GenBank/DDBJ whole genome shotgun (WGS) entry which is preliminary data.</text>
</comment>
<keyword evidence="1" id="KW-0732">Signal</keyword>
<accession>A0A2N5ZMR0</accession>
<name>A0A2N5ZMR0_MUIH1</name>
<evidence type="ECO:0000313" key="2">
    <source>
        <dbReference type="EMBL" id="PLX19956.1"/>
    </source>
</evidence>
<proteinExistence type="predicted"/>